<dbReference type="InterPro" id="IPR015947">
    <property type="entry name" value="PUA-like_sf"/>
</dbReference>
<protein>
    <submittedName>
        <fullName evidence="2">ASCH domain-containing protein</fullName>
    </submittedName>
</protein>
<dbReference type="Proteomes" id="UP001273505">
    <property type="component" value="Unassembled WGS sequence"/>
</dbReference>
<sequence length="128" mass="14401">MKALSVVAPWGAMIANKSKSLEIRSWQPEVLPIRDVALVQNRKRLTKCGEEDADGHVVAIVDIISCKPWEIEDCKFSGCDESDFEEGWLAWKLCNVRKLANPVTAVAKRKFYELANTEAIAVRRELGK</sequence>
<dbReference type="EMBL" id="JAXAFO010000025">
    <property type="protein sequence ID" value="MDX6850491.1"/>
    <property type="molecule type" value="Genomic_DNA"/>
</dbReference>
<feature type="domain" description="ASCH" evidence="1">
    <location>
        <begin position="4"/>
        <end position="78"/>
    </location>
</feature>
<dbReference type="RefSeq" id="WP_302722243.1">
    <property type="nucleotide sequence ID" value="NZ_JAULRU010000514.1"/>
</dbReference>
<evidence type="ECO:0000259" key="1">
    <source>
        <dbReference type="Pfam" id="PF04266"/>
    </source>
</evidence>
<name>A0ABU4S1W2_9GAMM</name>
<dbReference type="Pfam" id="PF04266">
    <property type="entry name" value="ASCH"/>
    <property type="match status" value="1"/>
</dbReference>
<dbReference type="InterPro" id="IPR007374">
    <property type="entry name" value="ASCH_domain"/>
</dbReference>
<keyword evidence="3" id="KW-1185">Reference proteome</keyword>
<reference evidence="2 3" key="1">
    <citation type="submission" date="2023-11" db="EMBL/GenBank/DDBJ databases">
        <title>Gilvimarinus fulvus sp. nov., isolated from the surface of Kelp.</title>
        <authorList>
            <person name="Sun Y.Y."/>
            <person name="Gong Y."/>
            <person name="Du Z.J."/>
        </authorList>
    </citation>
    <scope>NUCLEOTIDE SEQUENCE [LARGE SCALE GENOMIC DNA]</scope>
    <source>
        <strain evidence="2 3">SDUM040013</strain>
    </source>
</reference>
<evidence type="ECO:0000313" key="3">
    <source>
        <dbReference type="Proteomes" id="UP001273505"/>
    </source>
</evidence>
<evidence type="ECO:0000313" key="2">
    <source>
        <dbReference type="EMBL" id="MDX6850491.1"/>
    </source>
</evidence>
<organism evidence="2 3">
    <name type="scientific">Gilvimarinus gilvus</name>
    <dbReference type="NCBI Taxonomy" id="3058038"/>
    <lineage>
        <taxon>Bacteria</taxon>
        <taxon>Pseudomonadati</taxon>
        <taxon>Pseudomonadota</taxon>
        <taxon>Gammaproteobacteria</taxon>
        <taxon>Cellvibrionales</taxon>
        <taxon>Cellvibrionaceae</taxon>
        <taxon>Gilvimarinus</taxon>
    </lineage>
</organism>
<accession>A0ABU4S1W2</accession>
<gene>
    <name evidence="2" type="ORF">SCD92_14055</name>
</gene>
<comment type="caution">
    <text evidence="2">The sequence shown here is derived from an EMBL/GenBank/DDBJ whole genome shotgun (WGS) entry which is preliminary data.</text>
</comment>
<proteinExistence type="predicted"/>
<dbReference type="Gene3D" id="2.30.130.30">
    <property type="entry name" value="Hypothetical protein"/>
    <property type="match status" value="1"/>
</dbReference>
<dbReference type="SUPFAM" id="SSF88697">
    <property type="entry name" value="PUA domain-like"/>
    <property type="match status" value="1"/>
</dbReference>